<accession>A0ABY4ASS0</accession>
<organism evidence="1 2">
    <name type="scientific">Agromyces soli</name>
    <dbReference type="NCBI Taxonomy" id="659012"/>
    <lineage>
        <taxon>Bacteria</taxon>
        <taxon>Bacillati</taxon>
        <taxon>Actinomycetota</taxon>
        <taxon>Actinomycetes</taxon>
        <taxon>Micrococcales</taxon>
        <taxon>Microbacteriaceae</taxon>
        <taxon>Agromyces</taxon>
    </lineage>
</organism>
<keyword evidence="2" id="KW-1185">Reference proteome</keyword>
<evidence type="ECO:0000313" key="2">
    <source>
        <dbReference type="Proteomes" id="UP000831304"/>
    </source>
</evidence>
<dbReference type="Pfam" id="PF03883">
    <property type="entry name" value="H2O2_YaaD"/>
    <property type="match status" value="1"/>
</dbReference>
<proteinExistence type="predicted"/>
<name>A0ABY4ASS0_9MICO</name>
<dbReference type="Proteomes" id="UP000831304">
    <property type="component" value="Chromosome"/>
</dbReference>
<dbReference type="EMBL" id="CP094533">
    <property type="protein sequence ID" value="UOE25909.1"/>
    <property type="molecule type" value="Genomic_DNA"/>
</dbReference>
<evidence type="ECO:0000313" key="1">
    <source>
        <dbReference type="EMBL" id="UOE25909.1"/>
    </source>
</evidence>
<dbReference type="PANTHER" id="PTHR30283:SF4">
    <property type="entry name" value="PEROXIDE STRESS RESISTANCE PROTEIN YAAA"/>
    <property type="match status" value="1"/>
</dbReference>
<reference evidence="1 2" key="1">
    <citation type="submission" date="2022-03" db="EMBL/GenBank/DDBJ databases">
        <title>Agromyces sp. isolated from the gut of P. brevitarsis seulensis larvae.</title>
        <authorList>
            <person name="Won M."/>
            <person name="Kwon S.-W."/>
        </authorList>
    </citation>
    <scope>NUCLEOTIDE SEQUENCE [LARGE SCALE GENOMIC DNA]</scope>
    <source>
        <strain evidence="1 2">KACC 16215</strain>
    </source>
</reference>
<dbReference type="InterPro" id="IPR005583">
    <property type="entry name" value="YaaA"/>
</dbReference>
<protein>
    <submittedName>
        <fullName evidence="1">Peroxide stress protein YaaA</fullName>
    </submittedName>
</protein>
<dbReference type="PANTHER" id="PTHR30283">
    <property type="entry name" value="PEROXIDE STRESS RESPONSE PROTEIN YAAA"/>
    <property type="match status" value="1"/>
</dbReference>
<dbReference type="RefSeq" id="WP_243568760.1">
    <property type="nucleotide sequence ID" value="NZ_BAAARD010000006.1"/>
</dbReference>
<sequence length="257" mass="27363">MLLVLPPSETKRTGGTQPPLRLDALSYPSLERVRAELVAAVVELAADQDAAMRALKLGPRSAAEVEHDRLLATSPTMPALDRYTGVLYDALDAPSLDGDARAYAGRHVVVHSALFGLVGALDPIPAYRLSHDSRVPGHRLKPLWREPLAAALAAHGGLVVDLRSEGYVELGPAPPGSVFVRVVAVDGDGRKRALNHFNKRAKGEFTRALLTARPEPLDEVDALIAWARSAGFELSLSADATAGGDEPSVRELELLAA</sequence>
<gene>
    <name evidence="1" type="ORF">MTP13_16585</name>
</gene>